<evidence type="ECO:0000259" key="1">
    <source>
        <dbReference type="PROSITE" id="PS50404"/>
    </source>
</evidence>
<reference evidence="2 3" key="1">
    <citation type="submission" date="2021-11" db="EMBL/GenBank/DDBJ databases">
        <title>Black yeast isolated from Biological Soil Crust.</title>
        <authorList>
            <person name="Kurbessoian T."/>
        </authorList>
    </citation>
    <scope>NUCLEOTIDE SEQUENCE [LARGE SCALE GENOMIC DNA]</scope>
    <source>
        <strain evidence="2 3">CCFEE 5522</strain>
    </source>
</reference>
<dbReference type="InterPro" id="IPR004045">
    <property type="entry name" value="Glutathione_S-Trfase_N"/>
</dbReference>
<dbReference type="Proteomes" id="UP001324427">
    <property type="component" value="Unassembled WGS sequence"/>
</dbReference>
<proteinExistence type="predicted"/>
<dbReference type="GO" id="GO:0005739">
    <property type="term" value="C:mitochondrion"/>
    <property type="evidence" value="ECO:0007669"/>
    <property type="project" value="TreeGrafter"/>
</dbReference>
<dbReference type="EMBL" id="JAVFHQ010000002">
    <property type="protein sequence ID" value="KAK4550038.1"/>
    <property type="molecule type" value="Genomic_DNA"/>
</dbReference>
<dbReference type="Gene3D" id="1.20.1050.10">
    <property type="match status" value="1"/>
</dbReference>
<protein>
    <recommendedName>
        <fullName evidence="1">GST N-terminal domain-containing protein</fullName>
    </recommendedName>
</protein>
<dbReference type="PANTHER" id="PTHR42673:SF4">
    <property type="entry name" value="MALEYLACETOACETATE ISOMERASE"/>
    <property type="match status" value="1"/>
</dbReference>
<dbReference type="PROSITE" id="PS50404">
    <property type="entry name" value="GST_NTER"/>
    <property type="match status" value="1"/>
</dbReference>
<sequence length="190" mass="20764">MASKYELFTYFRSSSPARVRIAALYKGIPLTYQYINPLKGEQDSDGYAAINPSHSVPTLIASAEDGRTVAIGQSVAILEFLEESRPDLPPLLPRDAEGRARVRELVNIVAYDIQPVTILRTLSVVKDLGGRSETRVGWASSTGETNNDSLTYLHGYVYSVERLSGGWEGEARTRGFVGYQAPTSAYLGTA</sequence>
<dbReference type="GO" id="GO:0004364">
    <property type="term" value="F:glutathione transferase activity"/>
    <property type="evidence" value="ECO:0007669"/>
    <property type="project" value="TreeGrafter"/>
</dbReference>
<evidence type="ECO:0000313" key="2">
    <source>
        <dbReference type="EMBL" id="KAK4550038.1"/>
    </source>
</evidence>
<dbReference type="Gene3D" id="3.40.30.10">
    <property type="entry name" value="Glutaredoxin"/>
    <property type="match status" value="1"/>
</dbReference>
<feature type="domain" description="GST N-terminal" evidence="1">
    <location>
        <begin position="3"/>
        <end position="89"/>
    </location>
</feature>
<name>A0AAV9JZG6_9PEZI</name>
<evidence type="ECO:0000313" key="3">
    <source>
        <dbReference type="Proteomes" id="UP001324427"/>
    </source>
</evidence>
<comment type="caution">
    <text evidence="2">The sequence shown here is derived from an EMBL/GenBank/DDBJ whole genome shotgun (WGS) entry which is preliminary data.</text>
</comment>
<keyword evidence="3" id="KW-1185">Reference proteome</keyword>
<dbReference type="SUPFAM" id="SSF52833">
    <property type="entry name" value="Thioredoxin-like"/>
    <property type="match status" value="1"/>
</dbReference>
<dbReference type="GO" id="GO:0006559">
    <property type="term" value="P:L-phenylalanine catabolic process"/>
    <property type="evidence" value="ECO:0007669"/>
    <property type="project" value="TreeGrafter"/>
</dbReference>
<dbReference type="PANTHER" id="PTHR42673">
    <property type="entry name" value="MALEYLACETOACETATE ISOMERASE"/>
    <property type="match status" value="1"/>
</dbReference>
<dbReference type="GO" id="GO:0006749">
    <property type="term" value="P:glutathione metabolic process"/>
    <property type="evidence" value="ECO:0007669"/>
    <property type="project" value="TreeGrafter"/>
</dbReference>
<dbReference type="InterPro" id="IPR036249">
    <property type="entry name" value="Thioredoxin-like_sf"/>
</dbReference>
<dbReference type="AlphaFoldDB" id="A0AAV9JZG6"/>
<dbReference type="Pfam" id="PF13409">
    <property type="entry name" value="GST_N_2"/>
    <property type="match status" value="1"/>
</dbReference>
<dbReference type="GO" id="GO:0016034">
    <property type="term" value="F:maleylacetoacetate isomerase activity"/>
    <property type="evidence" value="ECO:0007669"/>
    <property type="project" value="TreeGrafter"/>
</dbReference>
<accession>A0AAV9JZG6</accession>
<organism evidence="2 3">
    <name type="scientific">Oleoguttula mirabilis</name>
    <dbReference type="NCBI Taxonomy" id="1507867"/>
    <lineage>
        <taxon>Eukaryota</taxon>
        <taxon>Fungi</taxon>
        <taxon>Dikarya</taxon>
        <taxon>Ascomycota</taxon>
        <taxon>Pezizomycotina</taxon>
        <taxon>Dothideomycetes</taxon>
        <taxon>Dothideomycetidae</taxon>
        <taxon>Mycosphaerellales</taxon>
        <taxon>Teratosphaeriaceae</taxon>
        <taxon>Oleoguttula</taxon>
    </lineage>
</organism>
<gene>
    <name evidence="2" type="ORF">LTR36_003005</name>
</gene>